<accession>A0A7X5TLR8</accession>
<name>A0A7X5TLR8_9GAMM</name>
<reference evidence="3 4" key="1">
    <citation type="submission" date="2018-02" db="EMBL/GenBank/DDBJ databases">
        <authorList>
            <person name="Machado R.A."/>
        </authorList>
    </citation>
    <scope>NUCLEOTIDE SEQUENCE [LARGE SCALE GENOMIC DNA]</scope>
    <source>
        <strain evidence="3 4">DSM 23271</strain>
    </source>
</reference>
<comment type="caution">
    <text evidence="3">The sequence shown here is derived from an EMBL/GenBank/DDBJ whole genome shotgun (WGS) entry which is preliminary data.</text>
</comment>
<dbReference type="Pfam" id="PF16452">
    <property type="entry name" value="Phage_CI_C"/>
    <property type="match status" value="1"/>
</dbReference>
<dbReference type="Proteomes" id="UP000547931">
    <property type="component" value="Unassembled WGS sequence"/>
</dbReference>
<feature type="domain" description="Bacteriophage CI repressor N-terminal" evidence="1">
    <location>
        <begin position="10"/>
        <end position="73"/>
    </location>
</feature>
<dbReference type="InterPro" id="IPR010744">
    <property type="entry name" value="Phage_CI_N"/>
</dbReference>
<feature type="domain" description="Bacteriophage CI repressor C-terminal" evidence="2">
    <location>
        <begin position="85"/>
        <end position="181"/>
    </location>
</feature>
<evidence type="ECO:0000259" key="1">
    <source>
        <dbReference type="Pfam" id="PF07022"/>
    </source>
</evidence>
<dbReference type="GO" id="GO:0045892">
    <property type="term" value="P:negative regulation of DNA-templated transcription"/>
    <property type="evidence" value="ECO:0007669"/>
    <property type="project" value="InterPro"/>
</dbReference>
<dbReference type="AlphaFoldDB" id="A0A7X5TLR8"/>
<dbReference type="Gene3D" id="1.10.260.40">
    <property type="entry name" value="lambda repressor-like DNA-binding domains"/>
    <property type="match status" value="1"/>
</dbReference>
<dbReference type="EMBL" id="PUJV01000009">
    <property type="protein sequence ID" value="NHB96694.1"/>
    <property type="molecule type" value="Genomic_DNA"/>
</dbReference>
<evidence type="ECO:0000313" key="3">
    <source>
        <dbReference type="EMBL" id="NHB96694.1"/>
    </source>
</evidence>
<evidence type="ECO:0000313" key="4">
    <source>
        <dbReference type="Proteomes" id="UP000547931"/>
    </source>
</evidence>
<dbReference type="RefSeq" id="WP_166288275.1">
    <property type="nucleotide sequence ID" value="NZ_CAWPIE010000009.1"/>
</dbReference>
<proteinExistence type="predicted"/>
<dbReference type="GO" id="GO:0051259">
    <property type="term" value="P:protein complex oligomerization"/>
    <property type="evidence" value="ECO:0007669"/>
    <property type="project" value="InterPro"/>
</dbReference>
<organism evidence="3 4">
    <name type="scientific">Photorhabdus stackebrandtii</name>
    <dbReference type="NCBI Taxonomy" id="1123042"/>
    <lineage>
        <taxon>Bacteria</taxon>
        <taxon>Pseudomonadati</taxon>
        <taxon>Pseudomonadota</taxon>
        <taxon>Gammaproteobacteria</taxon>
        <taxon>Enterobacterales</taxon>
        <taxon>Morganellaceae</taxon>
        <taxon>Photorhabdus</taxon>
    </lineage>
</organism>
<gene>
    <name evidence="3" type="ORF">C5470_09860</name>
</gene>
<dbReference type="Gene3D" id="2.10.109.10">
    <property type="entry name" value="Umud Fragment, subunit A"/>
    <property type="match status" value="1"/>
</dbReference>
<keyword evidence="4" id="KW-1185">Reference proteome</keyword>
<dbReference type="GO" id="GO:0003677">
    <property type="term" value="F:DNA binding"/>
    <property type="evidence" value="ECO:0007669"/>
    <property type="project" value="InterPro"/>
</dbReference>
<sequence>MNLETGARPAIDRICEAYGFTTKSQLANYLGISKGSLGNRMLRDNFPSDLVLRCALETGASIEWLSFGTGNVYSAIQTETVKLATFKLIDEKLARSNSLIFDKIILPENYNDLDAIRDGKNIYFVDKSNKNIDDGKWLVEFSGKHSFKDLLLLPSNRIRMDGGKYPIDCDINEINVLGKVISIYTVL</sequence>
<dbReference type="InterPro" id="IPR032499">
    <property type="entry name" value="Phage_CI_C"/>
</dbReference>
<protein>
    <submittedName>
        <fullName evidence="3">Repressor protein CI</fullName>
    </submittedName>
</protein>
<dbReference type="InterPro" id="IPR010982">
    <property type="entry name" value="Lambda_DNA-bd_dom_sf"/>
</dbReference>
<dbReference type="Pfam" id="PF07022">
    <property type="entry name" value="Phage_CI_repr"/>
    <property type="match status" value="1"/>
</dbReference>
<evidence type="ECO:0000259" key="2">
    <source>
        <dbReference type="Pfam" id="PF16452"/>
    </source>
</evidence>